<protein>
    <submittedName>
        <fullName evidence="2">Uncharacterized protein</fullName>
    </submittedName>
</protein>
<dbReference type="PANTHER" id="PTHR37540">
    <property type="entry name" value="TRANSCRIPTION FACTOR (ACR-2), PUTATIVE-RELATED-RELATED"/>
    <property type="match status" value="1"/>
</dbReference>
<organism evidence="2 3">
    <name type="scientific">Scytalidium lignicola</name>
    <name type="common">Hyphomycete</name>
    <dbReference type="NCBI Taxonomy" id="5539"/>
    <lineage>
        <taxon>Eukaryota</taxon>
        <taxon>Fungi</taxon>
        <taxon>Dikarya</taxon>
        <taxon>Ascomycota</taxon>
        <taxon>Pezizomycotina</taxon>
        <taxon>Leotiomycetes</taxon>
        <taxon>Leotiomycetes incertae sedis</taxon>
        <taxon>Scytalidium</taxon>
    </lineage>
</organism>
<reference evidence="2 3" key="1">
    <citation type="submission" date="2018-05" db="EMBL/GenBank/DDBJ databases">
        <title>Draft genome sequence of Scytalidium lignicola DSM 105466, a ubiquitous saprotrophic fungus.</title>
        <authorList>
            <person name="Buettner E."/>
            <person name="Gebauer A.M."/>
            <person name="Hofrichter M."/>
            <person name="Liers C."/>
            <person name="Kellner H."/>
        </authorList>
    </citation>
    <scope>NUCLEOTIDE SEQUENCE [LARGE SCALE GENOMIC DNA]</scope>
    <source>
        <strain evidence="2 3">DSM 105466</strain>
    </source>
</reference>
<accession>A0A3E2HIH3</accession>
<evidence type="ECO:0000256" key="1">
    <source>
        <dbReference type="SAM" id="MobiDB-lite"/>
    </source>
</evidence>
<dbReference type="Proteomes" id="UP000258309">
    <property type="component" value="Unassembled WGS sequence"/>
</dbReference>
<feature type="non-terminal residue" evidence="2">
    <location>
        <position position="513"/>
    </location>
</feature>
<comment type="caution">
    <text evidence="2">The sequence shown here is derived from an EMBL/GenBank/DDBJ whole genome shotgun (WGS) entry which is preliminary data.</text>
</comment>
<name>A0A3E2HIH3_SCYLI</name>
<proteinExistence type="predicted"/>
<evidence type="ECO:0000313" key="2">
    <source>
        <dbReference type="EMBL" id="RFU33187.1"/>
    </source>
</evidence>
<gene>
    <name evidence="2" type="ORF">B7463_g3197</name>
</gene>
<feature type="non-terminal residue" evidence="2">
    <location>
        <position position="1"/>
    </location>
</feature>
<dbReference type="PANTHER" id="PTHR37540:SF5">
    <property type="entry name" value="TRANSCRIPTION FACTOR DOMAIN-CONTAINING PROTEIN"/>
    <property type="match status" value="1"/>
</dbReference>
<dbReference type="InterPro" id="IPR021858">
    <property type="entry name" value="Fun_TF"/>
</dbReference>
<sequence>MSGFQFIQFEGPDDIAKSEKRKYIRAYVMKKFHRQRRINRVLQQQEAHMKSRDAPPLVRVLAPASQPNTDVAPQPPSPTNDEETNSAKPQPASFITRKGAKWAEYSIEWPGDATGSVRYIPDYGSDAATFILGCSPSPGSDSQILSQRPYTHVFISQHVAHVEAGYSTLLNSHRESPLKSRWLPASMMHPMLFHSSLFVCSASLETLSQVPLSTTSYSHRGKAIALINNALSDPIQQKSDEIVAAILSLANFECVIGNIAALRNHLDGLLELAELRGGSDQLGMDGLLSKLIQLYVWFLDVFSPHRMEKSKYTSQTISCLEVPTFYQLFTLLACDNDTLSDDLSSISILRRIYDSIIVRDKVDLLNNSATPSDDSFHKARSLGCFTVANSSQSTITDSMYESCRLAYIIWACGGNYLNKSCLSMLNDLKDTLEKVNMSDYWLPFPGALLWYLLVGVDRTFGDDILYPWFVSQLLRFWVPLSLQRWRGLQRSLSCFGWLLKRGRHKATWNMADK</sequence>
<dbReference type="AlphaFoldDB" id="A0A3E2HIH3"/>
<keyword evidence="3" id="KW-1185">Reference proteome</keyword>
<evidence type="ECO:0000313" key="3">
    <source>
        <dbReference type="Proteomes" id="UP000258309"/>
    </source>
</evidence>
<feature type="region of interest" description="Disordered" evidence="1">
    <location>
        <begin position="64"/>
        <end position="93"/>
    </location>
</feature>
<dbReference type="OrthoDB" id="4158087at2759"/>
<dbReference type="EMBL" id="NCSJ02000040">
    <property type="protein sequence ID" value="RFU33187.1"/>
    <property type="molecule type" value="Genomic_DNA"/>
</dbReference>
<dbReference type="Pfam" id="PF11951">
    <property type="entry name" value="Fungal_trans_2"/>
    <property type="match status" value="1"/>
</dbReference>